<evidence type="ECO:0000256" key="1">
    <source>
        <dbReference type="ARBA" id="ARBA00022485"/>
    </source>
</evidence>
<dbReference type="SUPFAM" id="SSF51905">
    <property type="entry name" value="FAD/NAD(P)-binding domain"/>
    <property type="match status" value="1"/>
</dbReference>
<proteinExistence type="predicted"/>
<dbReference type="EMBL" id="JACHIF010000001">
    <property type="protein sequence ID" value="MBB5036083.1"/>
    <property type="molecule type" value="Genomic_DNA"/>
</dbReference>
<sequence length="539" mass="59222">MNRRTFVFCAGAAASLALASPSLAAEVREADVVVYGGVPCGIAAAITAAREGVKVRLIEPTQHVGGLSTSGINTAESEHMLKWTIGGFADEFYRRLGDHYGTGQPEYFFESSVAEKVYLEMLKEAKVEVQFGAAVDAVTKEGAQITSLTLTDGTKLTAKVFVDASYEGDLMARAGVKYAVGRESKAEFGEEAAGIRFDKVPRQARTVDAEGKLLPGISAWAKDLTEGEAHRAPMNYNFRLTVAKDPKLQVPIPAPQHYNAARYSLLGGWLRNQTAQKKSVKLADILDLYGRRNGKFELNNKQSAIFSLGHFGGQFDWPDASHEERARIYADHLDYTLGLLHFLAQDEAVPANVQTEMKALGLHKDEFSDNGHLPYQLYVREARRMRGVYVMKQADVQTDLRKPDSIGMSSHFIDCHHVQRVALNENEFVNEGRIWRMGYANQIPYRALTPQSAECTNLLVPGAASYTHVAFCTLRLESVWMITGHAAGIAAAMAAQEGSAVQAVKVSTLQDKLRSQKQVVDFIPGLPEKCEHLNGPPEF</sequence>
<keyword evidence="2" id="KW-0479">Metal-binding</keyword>
<evidence type="ECO:0000256" key="4">
    <source>
        <dbReference type="ARBA" id="ARBA00023004"/>
    </source>
</evidence>
<keyword evidence="6" id="KW-0732">Signal</keyword>
<evidence type="ECO:0000256" key="3">
    <source>
        <dbReference type="ARBA" id="ARBA00023002"/>
    </source>
</evidence>
<evidence type="ECO:0008006" key="9">
    <source>
        <dbReference type="Google" id="ProtNLM"/>
    </source>
</evidence>
<name>A0A7W7YH32_9BACT</name>
<keyword evidence="3" id="KW-0560">Oxidoreductase</keyword>
<gene>
    <name evidence="7" type="ORF">HNQ64_000317</name>
</gene>
<dbReference type="GO" id="GO:0051539">
    <property type="term" value="F:4 iron, 4 sulfur cluster binding"/>
    <property type="evidence" value="ECO:0007669"/>
    <property type="project" value="UniProtKB-KW"/>
</dbReference>
<feature type="signal peptide" evidence="6">
    <location>
        <begin position="1"/>
        <end position="24"/>
    </location>
</feature>
<evidence type="ECO:0000313" key="7">
    <source>
        <dbReference type="EMBL" id="MBB5036083.1"/>
    </source>
</evidence>
<keyword evidence="1" id="KW-0004">4Fe-4S</keyword>
<feature type="chain" id="PRO_5031378468" description="FAD dependent oxidoreductase" evidence="6">
    <location>
        <begin position="25"/>
        <end position="539"/>
    </location>
</feature>
<organism evidence="7 8">
    <name type="scientific">Prosthecobacter dejongeii</name>
    <dbReference type="NCBI Taxonomy" id="48465"/>
    <lineage>
        <taxon>Bacteria</taxon>
        <taxon>Pseudomonadati</taxon>
        <taxon>Verrucomicrobiota</taxon>
        <taxon>Verrucomicrobiia</taxon>
        <taxon>Verrucomicrobiales</taxon>
        <taxon>Verrucomicrobiaceae</taxon>
        <taxon>Prosthecobacter</taxon>
    </lineage>
</organism>
<dbReference type="PANTHER" id="PTHR43498">
    <property type="entry name" value="FERREDOXIN:COB-COM HETERODISULFIDE REDUCTASE SUBUNIT A"/>
    <property type="match status" value="1"/>
</dbReference>
<keyword evidence="5" id="KW-0411">Iron-sulfur</keyword>
<evidence type="ECO:0000256" key="6">
    <source>
        <dbReference type="SAM" id="SignalP"/>
    </source>
</evidence>
<dbReference type="InterPro" id="IPR039650">
    <property type="entry name" value="HdrA-like"/>
</dbReference>
<protein>
    <recommendedName>
        <fullName evidence="9">FAD dependent oxidoreductase</fullName>
    </recommendedName>
</protein>
<reference evidence="7 8" key="1">
    <citation type="submission" date="2020-08" db="EMBL/GenBank/DDBJ databases">
        <title>Genomic Encyclopedia of Type Strains, Phase IV (KMG-IV): sequencing the most valuable type-strain genomes for metagenomic binning, comparative biology and taxonomic classification.</title>
        <authorList>
            <person name="Goeker M."/>
        </authorList>
    </citation>
    <scope>NUCLEOTIDE SEQUENCE [LARGE SCALE GENOMIC DNA]</scope>
    <source>
        <strain evidence="7 8">DSM 12251</strain>
    </source>
</reference>
<evidence type="ECO:0000256" key="5">
    <source>
        <dbReference type="ARBA" id="ARBA00023014"/>
    </source>
</evidence>
<dbReference type="InterPro" id="IPR036188">
    <property type="entry name" value="FAD/NAD-bd_sf"/>
</dbReference>
<dbReference type="Proteomes" id="UP000534294">
    <property type="component" value="Unassembled WGS sequence"/>
</dbReference>
<dbReference type="AlphaFoldDB" id="A0A7W7YH32"/>
<dbReference type="Pfam" id="PF12831">
    <property type="entry name" value="FAD_oxidored"/>
    <property type="match status" value="1"/>
</dbReference>
<dbReference type="GO" id="GO:0016491">
    <property type="term" value="F:oxidoreductase activity"/>
    <property type="evidence" value="ECO:0007669"/>
    <property type="project" value="UniProtKB-KW"/>
</dbReference>
<dbReference type="Gene3D" id="3.50.50.60">
    <property type="entry name" value="FAD/NAD(P)-binding domain"/>
    <property type="match status" value="1"/>
</dbReference>
<dbReference type="GO" id="GO:0046872">
    <property type="term" value="F:metal ion binding"/>
    <property type="evidence" value="ECO:0007669"/>
    <property type="project" value="UniProtKB-KW"/>
</dbReference>
<comment type="caution">
    <text evidence="7">The sequence shown here is derived from an EMBL/GenBank/DDBJ whole genome shotgun (WGS) entry which is preliminary data.</text>
</comment>
<evidence type="ECO:0000313" key="8">
    <source>
        <dbReference type="Proteomes" id="UP000534294"/>
    </source>
</evidence>
<dbReference type="PANTHER" id="PTHR43498:SF1">
    <property type="entry name" value="COB--COM HETERODISULFIDE REDUCTASE IRON-SULFUR SUBUNIT A"/>
    <property type="match status" value="1"/>
</dbReference>
<keyword evidence="4" id="KW-0408">Iron</keyword>
<accession>A0A7W7YH32</accession>
<evidence type="ECO:0000256" key="2">
    <source>
        <dbReference type="ARBA" id="ARBA00022723"/>
    </source>
</evidence>
<dbReference type="RefSeq" id="WP_184204522.1">
    <property type="nucleotide sequence ID" value="NZ_JACHIF010000001.1"/>
</dbReference>
<keyword evidence="8" id="KW-1185">Reference proteome</keyword>